<keyword evidence="3" id="KW-1185">Reference proteome</keyword>
<feature type="transmembrane region" description="Helical" evidence="1">
    <location>
        <begin position="147"/>
        <end position="177"/>
    </location>
</feature>
<organism evidence="2 3">
    <name type="scientific">Dyella humi</name>
    <dbReference type="NCBI Taxonomy" id="1770547"/>
    <lineage>
        <taxon>Bacteria</taxon>
        <taxon>Pseudomonadati</taxon>
        <taxon>Pseudomonadota</taxon>
        <taxon>Gammaproteobacteria</taxon>
        <taxon>Lysobacterales</taxon>
        <taxon>Rhodanobacteraceae</taxon>
        <taxon>Dyella</taxon>
    </lineage>
</organism>
<reference evidence="2 3" key="1">
    <citation type="submission" date="2020-10" db="EMBL/GenBank/DDBJ databases">
        <title>Phylogeny of dyella-like bacteria.</title>
        <authorList>
            <person name="Fu J."/>
        </authorList>
    </citation>
    <scope>NUCLEOTIDE SEQUENCE [LARGE SCALE GENOMIC DNA]</scope>
    <source>
        <strain evidence="2 3">DHG40</strain>
    </source>
</reference>
<name>A0ABW8IFR2_9GAMM</name>
<evidence type="ECO:0000313" key="2">
    <source>
        <dbReference type="EMBL" id="MFK2854030.1"/>
    </source>
</evidence>
<comment type="caution">
    <text evidence="2">The sequence shown here is derived from an EMBL/GenBank/DDBJ whole genome shotgun (WGS) entry which is preliminary data.</text>
</comment>
<feature type="transmembrane region" description="Helical" evidence="1">
    <location>
        <begin position="197"/>
        <end position="230"/>
    </location>
</feature>
<keyword evidence="1" id="KW-0812">Transmembrane</keyword>
<evidence type="ECO:0000313" key="3">
    <source>
        <dbReference type="Proteomes" id="UP001620409"/>
    </source>
</evidence>
<feature type="transmembrane region" description="Helical" evidence="1">
    <location>
        <begin position="34"/>
        <end position="64"/>
    </location>
</feature>
<gene>
    <name evidence="2" type="ORF">ISP18_05470</name>
</gene>
<feature type="transmembrane region" description="Helical" evidence="1">
    <location>
        <begin position="344"/>
        <end position="377"/>
    </location>
</feature>
<keyword evidence="1" id="KW-0472">Membrane</keyword>
<feature type="transmembrane region" description="Helical" evidence="1">
    <location>
        <begin position="251"/>
        <end position="272"/>
    </location>
</feature>
<proteinExistence type="predicted"/>
<keyword evidence="1" id="KW-1133">Transmembrane helix</keyword>
<dbReference type="RefSeq" id="WP_380007777.1">
    <property type="nucleotide sequence ID" value="NZ_JADIKI010000022.1"/>
</dbReference>
<protein>
    <submittedName>
        <fullName evidence="2">DUF4129 domain-containing protein</fullName>
    </submittedName>
</protein>
<evidence type="ECO:0000256" key="1">
    <source>
        <dbReference type="SAM" id="Phobius"/>
    </source>
</evidence>
<dbReference type="EMBL" id="JADIKI010000022">
    <property type="protein sequence ID" value="MFK2854030.1"/>
    <property type="molecule type" value="Genomic_DNA"/>
</dbReference>
<dbReference type="Proteomes" id="UP001620409">
    <property type="component" value="Unassembled WGS sequence"/>
</dbReference>
<accession>A0ABW8IFR2</accession>
<sequence>MQLERIGVALRPRTPMEAMDLGVVMLRAHARPLWTAWFAFTLPIFLVCLGLAWLLGMPWLGLLLPWWLRPLFDRIPLYVLSRAVFEQAPTWRATLRGQRQWPWKRTLAALTWLRVDTNRALRLPMELLEGVASTQRKARWRVLSRPLVGVTSGLTWTCMAFELAISLSLCIFAIWLLPSEALPDSMRNLNQAFALPAFRHALAWIVSGVTYVSMSIVEPLYVAAGFALYLNRRTQLEAWDIDLAFRRLRQRLIEAGVAMALLACVMCVPSIAHAADKRAEASHAPTQNIAQAFHQPVDEKDAQFASEAADVYRDPRFGQEHKVLRWVPRLPPNPTPTKPLPPLWLAGMFANFGAGVLNVLLWGLLAVVVVALIVFAVRHLQRGAISPQERNEKSKVLRSSAVHDIPLPEDLSAAVREQWREGHRREALALLYRGSVQRAAMALRMQPPIDATEADWLQHARSIDDSARRERLIAIVRTWQLAAYADRYPGDADIDVLLSGWPAQQVVS</sequence>